<dbReference type="SMR" id="A0A1S3YY53"/>
<dbReference type="RefSeq" id="XP_016457276.1">
    <property type="nucleotide sequence ID" value="XM_016601790.1"/>
</dbReference>
<dbReference type="Pfam" id="PF03171">
    <property type="entry name" value="2OG-FeII_Oxy"/>
    <property type="match status" value="1"/>
</dbReference>
<keyword evidence="8" id="KW-1185">Reference proteome</keyword>
<feature type="domain" description="Fe2OG dioxygenase" evidence="7">
    <location>
        <begin position="188"/>
        <end position="287"/>
    </location>
</feature>
<dbReference type="Proteomes" id="UP000790787">
    <property type="component" value="Chromosome 22"/>
</dbReference>
<evidence type="ECO:0000256" key="4">
    <source>
        <dbReference type="ARBA" id="ARBA00023002"/>
    </source>
</evidence>
<evidence type="ECO:0000313" key="8">
    <source>
        <dbReference type="Proteomes" id="UP000790787"/>
    </source>
</evidence>
<dbReference type="GO" id="GO:0016706">
    <property type="term" value="F:2-oxoglutarate-dependent dioxygenase activity"/>
    <property type="evidence" value="ECO:0007669"/>
    <property type="project" value="UniProtKB-ARBA"/>
</dbReference>
<evidence type="ECO:0000256" key="5">
    <source>
        <dbReference type="ARBA" id="ARBA00023004"/>
    </source>
</evidence>
<reference evidence="8" key="1">
    <citation type="journal article" date="2014" name="Nat. Commun.">
        <title>The tobacco genome sequence and its comparison with those of tomato and potato.</title>
        <authorList>
            <person name="Sierro N."/>
            <person name="Battey J.N."/>
            <person name="Ouadi S."/>
            <person name="Bakaher N."/>
            <person name="Bovet L."/>
            <person name="Willig A."/>
            <person name="Goepfert S."/>
            <person name="Peitsch M.C."/>
            <person name="Ivanov N.V."/>
        </authorList>
    </citation>
    <scope>NUCLEOTIDE SEQUENCE [LARGE SCALE GENOMIC DNA]</scope>
</reference>
<dbReference type="GO" id="GO:0031418">
    <property type="term" value="F:L-ascorbic acid binding"/>
    <property type="evidence" value="ECO:0007669"/>
    <property type="project" value="UniProtKB-KW"/>
</dbReference>
<evidence type="ECO:0000259" key="7">
    <source>
        <dbReference type="PROSITE" id="PS51471"/>
    </source>
</evidence>
<evidence type="ECO:0000256" key="1">
    <source>
        <dbReference type="ARBA" id="ARBA00008056"/>
    </source>
</evidence>
<accession>A0A1S3YY53</accession>
<dbReference type="GeneID" id="107781145"/>
<keyword evidence="5 6" id="KW-0408">Iron</keyword>
<dbReference type="OrthoDB" id="406156at2759"/>
<evidence type="ECO:0000256" key="3">
    <source>
        <dbReference type="ARBA" id="ARBA00022896"/>
    </source>
</evidence>
<dbReference type="RefSeq" id="XP_016457276.1">
    <property type="nucleotide sequence ID" value="XM_016601790.2"/>
</dbReference>
<dbReference type="InterPro" id="IPR026992">
    <property type="entry name" value="DIOX_N"/>
</dbReference>
<dbReference type="SUPFAM" id="SSF51197">
    <property type="entry name" value="Clavaminate synthase-like"/>
    <property type="match status" value="1"/>
</dbReference>
<dbReference type="GO" id="GO:0046872">
    <property type="term" value="F:metal ion binding"/>
    <property type="evidence" value="ECO:0007669"/>
    <property type="project" value="UniProtKB-KW"/>
</dbReference>
<keyword evidence="2 6" id="KW-0479">Metal-binding</keyword>
<dbReference type="AlphaFoldDB" id="A0A1S3YY53"/>
<dbReference type="PROSITE" id="PS51471">
    <property type="entry name" value="FE2OG_OXY"/>
    <property type="match status" value="1"/>
</dbReference>
<keyword evidence="4 6" id="KW-0560">Oxidoreductase</keyword>
<dbReference type="OMA" id="DMEACCE"/>
<name>A0A1S3YY53_TOBAC</name>
<dbReference type="PANTHER" id="PTHR47991">
    <property type="entry name" value="OXOGLUTARATE/IRON-DEPENDENT DIOXYGENASE"/>
    <property type="match status" value="1"/>
</dbReference>
<sequence length="337" mass="37717">MANMLVSSWAKNVDTMPENYVMPPDKRPGELVSVGSNIPVIDLAKSSNHAGLVQEILKASQEFGLFQVINHGISKKLMDDVMDLFKELFDMSAEEKENFCSKVSNTSCKLYGSGMNYADEEVHYWKDLLIQPVFPIEEQRQPWLDKPARYRELVETYSSEMRTLSKRIMELIGEGLGLEEGHFGKELSERQALVVNHYPPCPDPSSAMGSPPHCDPNLITFLQQKVYGLQVFKDGQWVGVHPLPYAFVVIIGYQLQIISNNKLVAGEHRAITNSESGRTSIGTFVAPAGDCIVEPTKALVNGGNSALFRAFKYQEFLDDFVAKKDSQKTLEAFKINC</sequence>
<dbReference type="KEGG" id="nta:107781145"/>
<dbReference type="PaxDb" id="4097-A0A1S3YY53"/>
<reference evidence="9" key="2">
    <citation type="submission" date="2025-08" db="UniProtKB">
        <authorList>
            <consortium name="RefSeq"/>
        </authorList>
    </citation>
    <scope>IDENTIFICATION</scope>
    <source>
        <tissue evidence="9">Leaf</tissue>
    </source>
</reference>
<evidence type="ECO:0000256" key="6">
    <source>
        <dbReference type="RuleBase" id="RU003682"/>
    </source>
</evidence>
<dbReference type="GO" id="GO:0002238">
    <property type="term" value="P:response to molecule of fungal origin"/>
    <property type="evidence" value="ECO:0007669"/>
    <property type="project" value="UniProtKB-ARBA"/>
</dbReference>
<evidence type="ECO:0000313" key="9">
    <source>
        <dbReference type="RefSeq" id="XP_016457276.1"/>
    </source>
</evidence>
<gene>
    <name evidence="9" type="primary">LOC107781145</name>
</gene>
<proteinExistence type="inferred from homology"/>
<dbReference type="InterPro" id="IPR050295">
    <property type="entry name" value="Plant_2OG-oxidoreductases"/>
</dbReference>
<comment type="similarity">
    <text evidence="1 6">Belongs to the iron/ascorbate-dependent oxidoreductase family.</text>
</comment>
<protein>
    <submittedName>
        <fullName evidence="9">Hyoscyamine 6-dioxygenase-like</fullName>
    </submittedName>
</protein>
<evidence type="ECO:0000256" key="2">
    <source>
        <dbReference type="ARBA" id="ARBA00022723"/>
    </source>
</evidence>
<dbReference type="STRING" id="4097.A0A1S3YY53"/>
<keyword evidence="3" id="KW-0847">Vitamin C</keyword>
<organism evidence="8 9">
    <name type="scientific">Nicotiana tabacum</name>
    <name type="common">Common tobacco</name>
    <dbReference type="NCBI Taxonomy" id="4097"/>
    <lineage>
        <taxon>Eukaryota</taxon>
        <taxon>Viridiplantae</taxon>
        <taxon>Streptophyta</taxon>
        <taxon>Embryophyta</taxon>
        <taxon>Tracheophyta</taxon>
        <taxon>Spermatophyta</taxon>
        <taxon>Magnoliopsida</taxon>
        <taxon>eudicotyledons</taxon>
        <taxon>Gunneridae</taxon>
        <taxon>Pentapetalae</taxon>
        <taxon>asterids</taxon>
        <taxon>lamiids</taxon>
        <taxon>Solanales</taxon>
        <taxon>Solanaceae</taxon>
        <taxon>Nicotianoideae</taxon>
        <taxon>Nicotianeae</taxon>
        <taxon>Nicotiana</taxon>
    </lineage>
</organism>
<dbReference type="Gene3D" id="2.60.120.330">
    <property type="entry name" value="B-lactam Antibiotic, Isopenicillin N Synthase, Chain"/>
    <property type="match status" value="1"/>
</dbReference>
<dbReference type="Pfam" id="PF14226">
    <property type="entry name" value="DIOX_N"/>
    <property type="match status" value="1"/>
</dbReference>
<dbReference type="InterPro" id="IPR027443">
    <property type="entry name" value="IPNS-like_sf"/>
</dbReference>
<dbReference type="GO" id="GO:0009805">
    <property type="term" value="P:coumarin biosynthetic process"/>
    <property type="evidence" value="ECO:0007669"/>
    <property type="project" value="UniProtKB-ARBA"/>
</dbReference>
<dbReference type="InterPro" id="IPR044861">
    <property type="entry name" value="IPNS-like_FE2OG_OXY"/>
</dbReference>
<dbReference type="InterPro" id="IPR005123">
    <property type="entry name" value="Oxoglu/Fe-dep_dioxygenase_dom"/>
</dbReference>